<dbReference type="PANTHER" id="PTHR21340:SF0">
    <property type="entry name" value="BIS(5'-NUCLEOSYL)-TETRAPHOSPHATASE [ASYMMETRICAL]"/>
    <property type="match status" value="1"/>
</dbReference>
<dbReference type="InterPro" id="IPR000086">
    <property type="entry name" value="NUDIX_hydrolase_dom"/>
</dbReference>
<accession>A0A024UXD8</accession>
<dbReference type="PRINTS" id="PR01405">
    <property type="entry name" value="TETRPHPHTASE"/>
</dbReference>
<dbReference type="GO" id="GO:0004081">
    <property type="term" value="F:bis(5'-nucleosyl)-tetraphosphatase (asymmetrical) activity"/>
    <property type="evidence" value="ECO:0007669"/>
    <property type="project" value="TreeGrafter"/>
</dbReference>
<dbReference type="Gene3D" id="3.90.79.10">
    <property type="entry name" value="Nucleoside Triphosphate Pyrophosphohydrolase"/>
    <property type="match status" value="1"/>
</dbReference>
<dbReference type="GO" id="GO:0006754">
    <property type="term" value="P:ATP biosynthetic process"/>
    <property type="evidence" value="ECO:0007669"/>
    <property type="project" value="TreeGrafter"/>
</dbReference>
<evidence type="ECO:0000256" key="5">
    <source>
        <dbReference type="ARBA" id="ARBA00032644"/>
    </source>
</evidence>
<evidence type="ECO:0000256" key="2">
    <source>
        <dbReference type="ARBA" id="ARBA00018911"/>
    </source>
</evidence>
<name>A0A024UXD8_PLAFA</name>
<dbReference type="PANTHER" id="PTHR21340">
    <property type="entry name" value="DIADENOSINE 5,5-P1,P4-TETRAPHOSPHATE PYROPHOSPHOHYDROLASE MUTT"/>
    <property type="match status" value="1"/>
</dbReference>
<dbReference type="PROSITE" id="PS51462">
    <property type="entry name" value="NUDIX"/>
    <property type="match status" value="1"/>
</dbReference>
<dbReference type="GO" id="GO:0006167">
    <property type="term" value="P:AMP biosynthetic process"/>
    <property type="evidence" value="ECO:0007669"/>
    <property type="project" value="TreeGrafter"/>
</dbReference>
<dbReference type="InterPro" id="IPR020084">
    <property type="entry name" value="NUDIX_hydrolase_CS"/>
</dbReference>
<proteinExistence type="inferred from homology"/>
<dbReference type="SUPFAM" id="SSF55811">
    <property type="entry name" value="Nudix"/>
    <property type="match status" value="1"/>
</dbReference>
<dbReference type="InterPro" id="IPR051325">
    <property type="entry name" value="Nudix_hydrolase_domain"/>
</dbReference>
<evidence type="ECO:0000313" key="8">
    <source>
        <dbReference type="Proteomes" id="UP000030690"/>
    </source>
</evidence>
<sequence length="153" mass="17838">MSEINIIKAFGILLCRLKKYNPVTTGDINKFEFLFLKASYADKHWTPPKGLHENNESGLETAVRETLEETGINKDKYKLLNYQKTLKYNVKDKPKETTYYLAMLLNNEENVILSDEHTDYKWIGSHESDTYNLPESLADLLKEAEEFLNKEQL</sequence>
<evidence type="ECO:0000256" key="1">
    <source>
        <dbReference type="ARBA" id="ARBA00005582"/>
    </source>
</evidence>
<dbReference type="AlphaFoldDB" id="A0A024UXD8"/>
<dbReference type="FunFam" id="3.90.79.10:FF:000076">
    <property type="entry name" value="Ap4A hydrolase"/>
    <property type="match status" value="1"/>
</dbReference>
<dbReference type="InterPro" id="IPR015797">
    <property type="entry name" value="NUDIX_hydrolase-like_dom_sf"/>
</dbReference>
<comment type="similarity">
    <text evidence="1">Belongs to the Nudix hydrolase family.</text>
</comment>
<dbReference type="OrthoDB" id="276276at2759"/>
<organism evidence="7 8">
    <name type="scientific">Plasmodium falciparum Vietnam Oak-Knoll</name>
    <name type="common">FVO</name>
    <dbReference type="NCBI Taxonomy" id="1036723"/>
    <lineage>
        <taxon>Eukaryota</taxon>
        <taxon>Sar</taxon>
        <taxon>Alveolata</taxon>
        <taxon>Apicomplexa</taxon>
        <taxon>Aconoidasida</taxon>
        <taxon>Haemosporida</taxon>
        <taxon>Plasmodiidae</taxon>
        <taxon>Plasmodium</taxon>
        <taxon>Plasmodium (Laverania)</taxon>
    </lineage>
</organism>
<protein>
    <recommendedName>
        <fullName evidence="2">Bis(5'-nucleosyl)-tetraphosphatase [asymmetrical]</fullName>
    </recommendedName>
    <alternativeName>
        <fullName evidence="5">Diadenosine 5',5'''-P1,P4-tetraphosphate asymmetrical hydrolase</fullName>
    </alternativeName>
</protein>
<evidence type="ECO:0000256" key="4">
    <source>
        <dbReference type="ARBA" id="ARBA00022801"/>
    </source>
</evidence>
<evidence type="ECO:0000256" key="3">
    <source>
        <dbReference type="ARBA" id="ARBA00022741"/>
    </source>
</evidence>
<dbReference type="CDD" id="cd03428">
    <property type="entry name" value="NUDIX_Ap4A_Nudt2"/>
    <property type="match status" value="1"/>
</dbReference>
<keyword evidence="3" id="KW-0547">Nucleotide-binding</keyword>
<reference evidence="7 8" key="2">
    <citation type="submission" date="2013-02" db="EMBL/GenBank/DDBJ databases">
        <title>The Genome Sequence of Plasmodium falciparum Vietnam Oak-Knoll (FVO).</title>
        <authorList>
            <consortium name="The Broad Institute Genome Sequencing Platform"/>
            <consortium name="The Broad Institute Genome Sequencing Center for Infectious Disease"/>
            <person name="Neafsey D."/>
            <person name="Cheeseman I."/>
            <person name="Volkman S."/>
            <person name="Adams J."/>
            <person name="Walker B."/>
            <person name="Young S.K."/>
            <person name="Zeng Q."/>
            <person name="Gargeya S."/>
            <person name="Fitzgerald M."/>
            <person name="Haas B."/>
            <person name="Abouelleil A."/>
            <person name="Alvarado L."/>
            <person name="Arachchi H.M."/>
            <person name="Berlin A.M."/>
            <person name="Chapman S.B."/>
            <person name="Dewar J."/>
            <person name="Goldberg J."/>
            <person name="Griggs A."/>
            <person name="Gujja S."/>
            <person name="Hansen M."/>
            <person name="Howarth C."/>
            <person name="Imamovic A."/>
            <person name="Larimer J."/>
            <person name="McCowan C."/>
            <person name="Murphy C."/>
            <person name="Neiman D."/>
            <person name="Pearson M."/>
            <person name="Priest M."/>
            <person name="Roberts A."/>
            <person name="Saif S."/>
            <person name="Shea T."/>
            <person name="Sisk P."/>
            <person name="Sykes S."/>
            <person name="Wortman J."/>
            <person name="Nusbaum C."/>
            <person name="Birren B."/>
        </authorList>
    </citation>
    <scope>NUCLEOTIDE SEQUENCE [LARGE SCALE GENOMIC DNA]</scope>
    <source>
        <strain evidence="8">Vietnam Oak-Knoll (FVO)</strain>
    </source>
</reference>
<dbReference type="Proteomes" id="UP000030690">
    <property type="component" value="Unassembled WGS sequence"/>
</dbReference>
<dbReference type="InterPro" id="IPR003565">
    <property type="entry name" value="Tetra_PHTase"/>
</dbReference>
<dbReference type="EMBL" id="KI925421">
    <property type="protein sequence ID" value="ETW14914.1"/>
    <property type="molecule type" value="Genomic_DNA"/>
</dbReference>
<reference evidence="7 8" key="1">
    <citation type="submission" date="2013-02" db="EMBL/GenBank/DDBJ databases">
        <title>The Genome Annotation of Plasmodium falciparum Vietnam Oak-Knoll (FVO).</title>
        <authorList>
            <consortium name="The Broad Institute Genome Sequencing Platform"/>
            <consortium name="The Broad Institute Genome Sequencing Center for Infectious Disease"/>
            <person name="Neafsey D."/>
            <person name="Hoffman S."/>
            <person name="Volkman S."/>
            <person name="Rosenthal P."/>
            <person name="Walker B."/>
            <person name="Young S.K."/>
            <person name="Zeng Q."/>
            <person name="Gargeya S."/>
            <person name="Fitzgerald M."/>
            <person name="Haas B."/>
            <person name="Abouelleil A."/>
            <person name="Allen A.W."/>
            <person name="Alvarado L."/>
            <person name="Arachchi H.M."/>
            <person name="Berlin A.M."/>
            <person name="Chapman S.B."/>
            <person name="Gainer-Dewar J."/>
            <person name="Goldberg J."/>
            <person name="Griggs A."/>
            <person name="Gujja S."/>
            <person name="Hansen M."/>
            <person name="Howarth C."/>
            <person name="Imamovic A."/>
            <person name="Ireland A."/>
            <person name="Larimer J."/>
            <person name="McCowan C."/>
            <person name="Murphy C."/>
            <person name="Pearson M."/>
            <person name="Poon T.W."/>
            <person name="Priest M."/>
            <person name="Roberts A."/>
            <person name="Saif S."/>
            <person name="Shea T."/>
            <person name="Sisk P."/>
            <person name="Sykes S."/>
            <person name="Wortman J."/>
            <person name="Nusbaum C."/>
            <person name="Birren B."/>
        </authorList>
    </citation>
    <scope>NUCLEOTIDE SEQUENCE [LARGE SCALE GENOMIC DNA]</scope>
    <source>
        <strain evidence="8">Vietnam Oak-Knoll (FVO)</strain>
    </source>
</reference>
<evidence type="ECO:0000313" key="7">
    <source>
        <dbReference type="EMBL" id="ETW14914.1"/>
    </source>
</evidence>
<dbReference type="Pfam" id="PF00293">
    <property type="entry name" value="NUDIX"/>
    <property type="match status" value="1"/>
</dbReference>
<evidence type="ECO:0000259" key="6">
    <source>
        <dbReference type="PROSITE" id="PS51462"/>
    </source>
</evidence>
<dbReference type="SMR" id="A0A024UXD8"/>
<gene>
    <name evidence="7" type="ORF">PFFVO_06176</name>
</gene>
<keyword evidence="4" id="KW-0378">Hydrolase</keyword>
<dbReference type="GO" id="GO:0000166">
    <property type="term" value="F:nucleotide binding"/>
    <property type="evidence" value="ECO:0007669"/>
    <property type="project" value="UniProtKB-KW"/>
</dbReference>
<dbReference type="PROSITE" id="PS00893">
    <property type="entry name" value="NUDIX_BOX"/>
    <property type="match status" value="1"/>
</dbReference>
<feature type="domain" description="Nudix hydrolase" evidence="6">
    <location>
        <begin position="5"/>
        <end position="146"/>
    </location>
</feature>